<feature type="signal peptide" evidence="1">
    <location>
        <begin position="1"/>
        <end position="22"/>
    </location>
</feature>
<organism evidence="2 3">
    <name type="scientific">Acetobacteroides hydrogenigenes</name>
    <dbReference type="NCBI Taxonomy" id="979970"/>
    <lineage>
        <taxon>Bacteria</taxon>
        <taxon>Pseudomonadati</taxon>
        <taxon>Bacteroidota</taxon>
        <taxon>Bacteroidia</taxon>
        <taxon>Bacteroidales</taxon>
        <taxon>Rikenellaceae</taxon>
        <taxon>Acetobacteroides</taxon>
    </lineage>
</organism>
<dbReference type="OrthoDB" id="1091018at2"/>
<reference evidence="2 3" key="1">
    <citation type="submission" date="2019-03" db="EMBL/GenBank/DDBJ databases">
        <title>Genomic Encyclopedia of Archaeal and Bacterial Type Strains, Phase II (KMG-II): from individual species to whole genera.</title>
        <authorList>
            <person name="Goeker M."/>
        </authorList>
    </citation>
    <scope>NUCLEOTIDE SEQUENCE [LARGE SCALE GENOMIC DNA]</scope>
    <source>
        <strain evidence="2 3">RL-C</strain>
    </source>
</reference>
<dbReference type="InterPro" id="IPR010870">
    <property type="entry name" value="Porin_O/P"/>
</dbReference>
<keyword evidence="1" id="KW-0732">Signal</keyword>
<accession>A0A4R2EUK4</accession>
<dbReference type="EMBL" id="SLWB01000001">
    <property type="protein sequence ID" value="TCN72784.1"/>
    <property type="molecule type" value="Genomic_DNA"/>
</dbReference>
<keyword evidence="3" id="KW-1185">Reference proteome</keyword>
<evidence type="ECO:0000313" key="3">
    <source>
        <dbReference type="Proteomes" id="UP000294830"/>
    </source>
</evidence>
<protein>
    <submittedName>
        <fullName evidence="2">Phosphate-selective porin O/P</fullName>
    </submittedName>
</protein>
<dbReference type="AlphaFoldDB" id="A0A4R2EUK4"/>
<evidence type="ECO:0000256" key="1">
    <source>
        <dbReference type="SAM" id="SignalP"/>
    </source>
</evidence>
<gene>
    <name evidence="2" type="ORF">CLV25_1012</name>
</gene>
<sequence>MKRTGIIMAGMLLLGVASTSYAQEFKPDYIRNNAVLQIETRVDAKTEFDGDIFKTYGECKNFNFVLKGKLSERISYKFRHRLNRATVGDDKFLNATDHAWIAFNASDNFVITAGKQTVALGGFEYDYAPIDMYIPSILYDNIPGYKIGLDFGYLFGKNDWHFQVVNGSLAPSEKDATHSYLTYSFALNGQYVDGINYRHSVNFYEYGKGKFINMIALGHQFNIGKFCLEADLTNRAYTDDMELFKDYTLTGNFKYDFGKVVGFVKLGYDENGYEVPTPNVIGAREAQMIYGFGIEYFPFTSRSIRFHGYYSNCRYDMLNTAKTGTNLINIGLRWDVRVL</sequence>
<dbReference type="RefSeq" id="WP_131837576.1">
    <property type="nucleotide sequence ID" value="NZ_SLWB01000001.1"/>
</dbReference>
<evidence type="ECO:0000313" key="2">
    <source>
        <dbReference type="EMBL" id="TCN72784.1"/>
    </source>
</evidence>
<comment type="caution">
    <text evidence="2">The sequence shown here is derived from an EMBL/GenBank/DDBJ whole genome shotgun (WGS) entry which is preliminary data.</text>
</comment>
<dbReference type="SUPFAM" id="SSF56935">
    <property type="entry name" value="Porins"/>
    <property type="match status" value="1"/>
</dbReference>
<dbReference type="Pfam" id="PF07396">
    <property type="entry name" value="Porin_O_P"/>
    <property type="match status" value="1"/>
</dbReference>
<name>A0A4R2EUK4_9BACT</name>
<proteinExistence type="predicted"/>
<dbReference type="Proteomes" id="UP000294830">
    <property type="component" value="Unassembled WGS sequence"/>
</dbReference>
<feature type="chain" id="PRO_5020697277" evidence="1">
    <location>
        <begin position="23"/>
        <end position="339"/>
    </location>
</feature>